<organism evidence="3 4">
    <name type="scientific">Streptomyces lavendulae subsp. lavendulae</name>
    <dbReference type="NCBI Taxonomy" id="58340"/>
    <lineage>
        <taxon>Bacteria</taxon>
        <taxon>Bacillati</taxon>
        <taxon>Actinomycetota</taxon>
        <taxon>Actinomycetes</taxon>
        <taxon>Kitasatosporales</taxon>
        <taxon>Streptomycetaceae</taxon>
        <taxon>Streptomyces</taxon>
    </lineage>
</organism>
<keyword evidence="4" id="KW-1185">Reference proteome</keyword>
<feature type="region of interest" description="Disordered" evidence="1">
    <location>
        <begin position="298"/>
        <end position="324"/>
    </location>
</feature>
<evidence type="ECO:0000313" key="4">
    <source>
        <dbReference type="Proteomes" id="UP000231791"/>
    </source>
</evidence>
<protein>
    <submittedName>
        <fullName evidence="3">Uncharacterized protein</fullName>
    </submittedName>
</protein>
<dbReference type="Proteomes" id="UP000231791">
    <property type="component" value="Chromosome"/>
</dbReference>
<name>A0A2K8P7H8_STRLA</name>
<evidence type="ECO:0000313" key="3">
    <source>
        <dbReference type="EMBL" id="ATZ22694.1"/>
    </source>
</evidence>
<dbReference type="OrthoDB" id="4053327at2"/>
<feature type="compositionally biased region" description="Polar residues" evidence="1">
    <location>
        <begin position="314"/>
        <end position="324"/>
    </location>
</feature>
<sequence>MRRARGGPVAALAAAVALAALTGCGAGGGPARPDPGPAPGPRSTAAAPEPDAGASRLLARAEQVLISRCMAERGFAYAVTEPPAPERRSFPYGVDDVEWARVNGYGGRAAREDERARAADPNQRWFHRLSARERAAARTALMGASPVGLSARTPTGMTLTASTQGCLAQAQRALYGDLAAWFRVKVVTMNLRPAQEERVRRDPRYTEAVGQWAACMRAAGRPYDSPDASRSAAAALADDLPAQRADAAETALAVTEATCATGTPLSRVSRALDHTYGDEVRALHRDEIDLRRRLQNDALPRAERVVSPPDRSTDATTRSGGSHA</sequence>
<dbReference type="RefSeq" id="WP_063760277.1">
    <property type="nucleotide sequence ID" value="NZ_CP024985.1"/>
</dbReference>
<feature type="chain" id="PRO_5043994331" evidence="2">
    <location>
        <begin position="20"/>
        <end position="324"/>
    </location>
</feature>
<reference evidence="3 4" key="1">
    <citation type="submission" date="2017-11" db="EMBL/GenBank/DDBJ databases">
        <title>Complete genome sequence of Streptomyces lavendulae subsp. lavendulae CCM 3239 (formerly 'Streptomyces aureofaciens CCM 3239'), the producer of the angucycline-type antibiotic auricin.</title>
        <authorList>
            <person name="Busche T."/>
            <person name="Novakova R."/>
            <person name="Al'Dilaimi A."/>
            <person name="Homerova D."/>
            <person name="Feckova L."/>
            <person name="Rezuchova B."/>
            <person name="Mingyar E."/>
            <person name="Csolleiova D."/>
            <person name="Bekeova C."/>
            <person name="Winkler A."/>
            <person name="Sevcikova B."/>
            <person name="Kalinowski J."/>
            <person name="Kormanec J."/>
            <person name="Ruckert C."/>
        </authorList>
    </citation>
    <scope>NUCLEOTIDE SEQUENCE [LARGE SCALE GENOMIC DNA]</scope>
    <source>
        <strain evidence="3 4">CCM 3239</strain>
    </source>
</reference>
<keyword evidence="2" id="KW-0732">Signal</keyword>
<dbReference type="GeneID" id="49381924"/>
<dbReference type="KEGG" id="slx:SLAV_03930"/>
<dbReference type="AlphaFoldDB" id="A0A2K8P7H8"/>
<evidence type="ECO:0000256" key="2">
    <source>
        <dbReference type="SAM" id="SignalP"/>
    </source>
</evidence>
<feature type="signal peptide" evidence="2">
    <location>
        <begin position="1"/>
        <end position="19"/>
    </location>
</feature>
<evidence type="ECO:0000256" key="1">
    <source>
        <dbReference type="SAM" id="MobiDB-lite"/>
    </source>
</evidence>
<dbReference type="PROSITE" id="PS51257">
    <property type="entry name" value="PROKAR_LIPOPROTEIN"/>
    <property type="match status" value="1"/>
</dbReference>
<proteinExistence type="predicted"/>
<dbReference type="EMBL" id="CP024985">
    <property type="protein sequence ID" value="ATZ22694.1"/>
    <property type="molecule type" value="Genomic_DNA"/>
</dbReference>
<feature type="region of interest" description="Disordered" evidence="1">
    <location>
        <begin position="24"/>
        <end position="52"/>
    </location>
</feature>
<accession>A0A2K8P7H8</accession>
<gene>
    <name evidence="3" type="ORF">SLAV_03930</name>
</gene>